<sequence length="82" mass="8893">MRARPSKALKWMQKFKASKDQQMSIWARRISGKSLDVSASGGLQAAVTDKLQSPGLCKDCSAESTLLAVSLLASDSEEFDMV</sequence>
<organism evidence="1 2">
    <name type="scientific">Symbiodinium microadriaticum</name>
    <name type="common">Dinoflagellate</name>
    <name type="synonym">Zooxanthella microadriatica</name>
    <dbReference type="NCBI Taxonomy" id="2951"/>
    <lineage>
        <taxon>Eukaryota</taxon>
        <taxon>Sar</taxon>
        <taxon>Alveolata</taxon>
        <taxon>Dinophyceae</taxon>
        <taxon>Suessiales</taxon>
        <taxon>Symbiodiniaceae</taxon>
        <taxon>Symbiodinium</taxon>
    </lineage>
</organism>
<reference evidence="1 2" key="1">
    <citation type="submission" date="2016-02" db="EMBL/GenBank/DDBJ databases">
        <title>Genome analysis of coral dinoflagellate symbionts highlights evolutionary adaptations to a symbiotic lifestyle.</title>
        <authorList>
            <person name="Aranda M."/>
            <person name="Li Y."/>
            <person name="Liew Y.J."/>
            <person name="Baumgarten S."/>
            <person name="Simakov O."/>
            <person name="Wilson M."/>
            <person name="Piel J."/>
            <person name="Ashoor H."/>
            <person name="Bougouffa S."/>
            <person name="Bajic V.B."/>
            <person name="Ryu T."/>
            <person name="Ravasi T."/>
            <person name="Bayer T."/>
            <person name="Micklem G."/>
            <person name="Kim H."/>
            <person name="Bhak J."/>
            <person name="Lajeunesse T.C."/>
            <person name="Voolstra C.R."/>
        </authorList>
    </citation>
    <scope>NUCLEOTIDE SEQUENCE [LARGE SCALE GENOMIC DNA]</scope>
    <source>
        <strain evidence="1 2">CCMP2467</strain>
    </source>
</reference>
<name>A0A1Q9ENH7_SYMMI</name>
<dbReference type="Proteomes" id="UP000186817">
    <property type="component" value="Unassembled WGS sequence"/>
</dbReference>
<comment type="caution">
    <text evidence="1">The sequence shown here is derived from an EMBL/GenBank/DDBJ whole genome shotgun (WGS) entry which is preliminary data.</text>
</comment>
<gene>
    <name evidence="1" type="ORF">AK812_SmicGene7457</name>
</gene>
<keyword evidence="2" id="KW-1185">Reference proteome</keyword>
<dbReference type="EMBL" id="LSRX01000106">
    <property type="protein sequence ID" value="OLQ08989.1"/>
    <property type="molecule type" value="Genomic_DNA"/>
</dbReference>
<proteinExistence type="predicted"/>
<accession>A0A1Q9ENH7</accession>
<dbReference type="AlphaFoldDB" id="A0A1Q9ENH7"/>
<evidence type="ECO:0000313" key="2">
    <source>
        <dbReference type="Proteomes" id="UP000186817"/>
    </source>
</evidence>
<evidence type="ECO:0000313" key="1">
    <source>
        <dbReference type="EMBL" id="OLQ08989.1"/>
    </source>
</evidence>
<protein>
    <submittedName>
        <fullName evidence="1">Uncharacterized protein</fullName>
    </submittedName>
</protein>